<feature type="transmembrane region" description="Helical" evidence="1">
    <location>
        <begin position="114"/>
        <end position="135"/>
    </location>
</feature>
<evidence type="ECO:0000313" key="6">
    <source>
        <dbReference type="Proteomes" id="UP001304419"/>
    </source>
</evidence>
<feature type="domain" description="Signal transduction histidine kinase internal region" evidence="2">
    <location>
        <begin position="148"/>
        <end position="225"/>
    </location>
</feature>
<evidence type="ECO:0000259" key="2">
    <source>
        <dbReference type="Pfam" id="PF06580"/>
    </source>
</evidence>
<keyword evidence="1" id="KW-0812">Transmembrane</keyword>
<dbReference type="GO" id="GO:0016020">
    <property type="term" value="C:membrane"/>
    <property type="evidence" value="ECO:0007669"/>
    <property type="project" value="InterPro"/>
</dbReference>
<dbReference type="InterPro" id="IPR010559">
    <property type="entry name" value="Sig_transdc_His_kin_internal"/>
</dbReference>
<dbReference type="EMBL" id="WEIA01000001">
    <property type="protein sequence ID" value="NLR19890.1"/>
    <property type="molecule type" value="Genomic_DNA"/>
</dbReference>
<evidence type="ECO:0000313" key="4">
    <source>
        <dbReference type="EMBL" id="WOX27524.1"/>
    </source>
</evidence>
<dbReference type="AlphaFoldDB" id="A0A8I2H6M9"/>
<accession>A0A8I2H6M9</accession>
<reference evidence="3" key="1">
    <citation type="submission" date="2019-10" db="EMBL/GenBank/DDBJ databases">
        <authorList>
            <person name="Paulsen S."/>
        </authorList>
    </citation>
    <scope>NUCLEOTIDE SEQUENCE</scope>
    <source>
        <strain evidence="3">LMG 19692</strain>
    </source>
</reference>
<keyword evidence="6" id="KW-1185">Reference proteome</keyword>
<dbReference type="PANTHER" id="PTHR34220">
    <property type="entry name" value="SENSOR HISTIDINE KINASE YPDA"/>
    <property type="match status" value="1"/>
</dbReference>
<organism evidence="3 5">
    <name type="scientific">Pseudoalteromonas maricaloris</name>
    <dbReference type="NCBI Taxonomy" id="184924"/>
    <lineage>
        <taxon>Bacteria</taxon>
        <taxon>Pseudomonadati</taxon>
        <taxon>Pseudomonadota</taxon>
        <taxon>Gammaproteobacteria</taxon>
        <taxon>Alteromonadales</taxon>
        <taxon>Pseudoalteromonadaceae</taxon>
        <taxon>Pseudoalteromonas</taxon>
    </lineage>
</organism>
<dbReference type="Pfam" id="PF06580">
    <property type="entry name" value="His_kinase"/>
    <property type="match status" value="1"/>
</dbReference>
<reference evidence="4 6" key="2">
    <citation type="submission" date="2023-10" db="EMBL/GenBank/DDBJ databases">
        <title>To unveil natural product biosynthetic capacity in Pseudoalteromonas.</title>
        <authorList>
            <person name="Wang J."/>
        </authorList>
    </citation>
    <scope>NUCLEOTIDE SEQUENCE [LARGE SCALE GENOMIC DNA]</scope>
    <source>
        <strain evidence="4 6">DSM 15914</strain>
    </source>
</reference>
<dbReference type="GO" id="GO:0000155">
    <property type="term" value="F:phosphorelay sensor kinase activity"/>
    <property type="evidence" value="ECO:0007669"/>
    <property type="project" value="InterPro"/>
</dbReference>
<dbReference type="SUPFAM" id="SSF55874">
    <property type="entry name" value="ATPase domain of HSP90 chaperone/DNA topoisomerase II/histidine kinase"/>
    <property type="match status" value="1"/>
</dbReference>
<keyword evidence="1" id="KW-1133">Transmembrane helix</keyword>
<dbReference type="PANTHER" id="PTHR34220:SF7">
    <property type="entry name" value="SENSOR HISTIDINE KINASE YPDA"/>
    <property type="match status" value="1"/>
</dbReference>
<proteinExistence type="predicted"/>
<keyword evidence="4" id="KW-0418">Kinase</keyword>
<dbReference type="RefSeq" id="WP_130125990.1">
    <property type="nucleotide sequence ID" value="NZ_CBCSDF010000003.1"/>
</dbReference>
<feature type="transmembrane region" description="Helical" evidence="1">
    <location>
        <begin position="80"/>
        <end position="102"/>
    </location>
</feature>
<name>A0A8I2H6M9_9GAMM</name>
<gene>
    <name evidence="3" type="ORF">F9Y85_00815</name>
    <name evidence="4" type="ORF">R5H13_12745</name>
</gene>
<dbReference type="Proteomes" id="UP000646877">
    <property type="component" value="Unassembled WGS sequence"/>
</dbReference>
<evidence type="ECO:0000313" key="3">
    <source>
        <dbReference type="EMBL" id="NLR19890.1"/>
    </source>
</evidence>
<feature type="transmembrane region" description="Helical" evidence="1">
    <location>
        <begin position="20"/>
        <end position="42"/>
    </location>
</feature>
<evidence type="ECO:0000313" key="5">
    <source>
        <dbReference type="Proteomes" id="UP000646877"/>
    </source>
</evidence>
<feature type="transmembrane region" description="Helical" evidence="1">
    <location>
        <begin position="48"/>
        <end position="68"/>
    </location>
</feature>
<dbReference type="Gene3D" id="3.30.565.10">
    <property type="entry name" value="Histidine kinase-like ATPase, C-terminal domain"/>
    <property type="match status" value="1"/>
</dbReference>
<dbReference type="Proteomes" id="UP001304419">
    <property type="component" value="Chromosome 1"/>
</dbReference>
<sequence length="334" mass="37203">MTPRIRLLSALLSERGVLALLVASQILAFLYTLISATAFWQSLGLTSLFIHFTAFLSLAVIAIVRHAVEKRSDLVEAGILISVFVLCTVVTSTVFPYGFTLLGWIDEAKIELSLWRNIAICLCIITLFAHFLAIFTDNIRKVKALSQAELEALHARIRPHFLYNSLNTVAELTHIDPTAAEKSALALADLSRAAMSTQNIVPLESEISLCKAYLELEQWRFAERLRVEWELDNVLGDVLIPALILQPLVENAVSHGVEPNPNGADIRIHIHCSKRTLSVVIFNSYDAKLKPTHQGHGIGISNIRRRLALHYNQPIDFKTEASQDSYTVSFSLPL</sequence>
<protein>
    <submittedName>
        <fullName evidence="3">GHKL domain-containing protein</fullName>
    </submittedName>
    <submittedName>
        <fullName evidence="4">Histidine kinase</fullName>
    </submittedName>
</protein>
<dbReference type="InterPro" id="IPR050640">
    <property type="entry name" value="Bact_2-comp_sensor_kinase"/>
</dbReference>
<evidence type="ECO:0000256" key="1">
    <source>
        <dbReference type="SAM" id="Phobius"/>
    </source>
</evidence>
<keyword evidence="4" id="KW-0808">Transferase</keyword>
<dbReference type="InterPro" id="IPR036890">
    <property type="entry name" value="HATPase_C_sf"/>
</dbReference>
<keyword evidence="1" id="KW-0472">Membrane</keyword>
<dbReference type="EMBL" id="CP137578">
    <property type="protein sequence ID" value="WOX27524.1"/>
    <property type="molecule type" value="Genomic_DNA"/>
</dbReference>